<comment type="subunit">
    <text evidence="14">Homodimer.</text>
</comment>
<dbReference type="EC" id="1.3.99.-" evidence="14 15"/>
<protein>
    <recommendedName>
        <fullName evidence="4 14">Protoporphyrinogen IX oxidase</fullName>
        <shortName evidence="14">PPO</shortName>
        <ecNumber evidence="14 15">1.3.99.-</ecNumber>
    </recommendedName>
</protein>
<dbReference type="PIRSF" id="PIRSF004638">
    <property type="entry name" value="UCP004638"/>
    <property type="match status" value="1"/>
</dbReference>
<feature type="transmembrane region" description="Helical" evidence="14">
    <location>
        <begin position="88"/>
        <end position="105"/>
    </location>
</feature>
<proteinExistence type="inferred from homology"/>
<gene>
    <name evidence="16" type="ORF">GCM10011342_24450</name>
</gene>
<dbReference type="AlphaFoldDB" id="A0A8J2V5Q3"/>
<feature type="transmembrane region" description="Helical" evidence="14">
    <location>
        <begin position="13"/>
        <end position="35"/>
    </location>
</feature>
<dbReference type="HAMAP" id="MF_02239">
    <property type="entry name" value="HemJ"/>
    <property type="match status" value="1"/>
</dbReference>
<evidence type="ECO:0000256" key="3">
    <source>
        <dbReference type="ARBA" id="ARBA00006501"/>
    </source>
</evidence>
<comment type="similarity">
    <text evidence="3 14 15">Belongs to the HemJ family.</text>
</comment>
<dbReference type="GO" id="GO:0070818">
    <property type="term" value="F:protoporphyrinogen oxidase activity"/>
    <property type="evidence" value="ECO:0007669"/>
    <property type="project" value="UniProtKB-UniRule"/>
</dbReference>
<evidence type="ECO:0000256" key="5">
    <source>
        <dbReference type="ARBA" id="ARBA00022475"/>
    </source>
</evidence>
<keyword evidence="6 14" id="KW-0349">Heme</keyword>
<evidence type="ECO:0000313" key="17">
    <source>
        <dbReference type="Proteomes" id="UP000613582"/>
    </source>
</evidence>
<dbReference type="Pfam" id="PF03653">
    <property type="entry name" value="UPF0093"/>
    <property type="match status" value="1"/>
</dbReference>
<evidence type="ECO:0000256" key="12">
    <source>
        <dbReference type="ARBA" id="ARBA00023136"/>
    </source>
</evidence>
<name>A0A8J2V5Q3_9PROT</name>
<comment type="catalytic activity">
    <reaction evidence="13 14 15">
        <text>protoporphyrinogen IX + 3 A = protoporphyrin IX + 3 AH2</text>
        <dbReference type="Rhea" id="RHEA:62000"/>
        <dbReference type="ChEBI" id="CHEBI:13193"/>
        <dbReference type="ChEBI" id="CHEBI:17499"/>
        <dbReference type="ChEBI" id="CHEBI:57306"/>
        <dbReference type="ChEBI" id="CHEBI:57307"/>
    </reaction>
</comment>
<evidence type="ECO:0000256" key="14">
    <source>
        <dbReference type="HAMAP-Rule" id="MF_02239"/>
    </source>
</evidence>
<organism evidence="16 17">
    <name type="scientific">Aquisalinus flavus</name>
    <dbReference type="NCBI Taxonomy" id="1526572"/>
    <lineage>
        <taxon>Bacteria</taxon>
        <taxon>Pseudomonadati</taxon>
        <taxon>Pseudomonadota</taxon>
        <taxon>Alphaproteobacteria</taxon>
        <taxon>Parvularculales</taxon>
        <taxon>Parvularculaceae</taxon>
        <taxon>Aquisalinus</taxon>
    </lineage>
</organism>
<feature type="binding site" description="axial binding residue" evidence="14">
    <location>
        <position position="15"/>
    </location>
    <ligand>
        <name>heme</name>
        <dbReference type="ChEBI" id="CHEBI:30413"/>
    </ligand>
    <ligandPart>
        <name>Fe</name>
        <dbReference type="ChEBI" id="CHEBI:18248"/>
    </ligandPart>
</feature>
<dbReference type="PANTHER" id="PTHR40255:SF1">
    <property type="entry name" value="PROTOPORPHYRINOGEN IX OXIDASE"/>
    <property type="match status" value="1"/>
</dbReference>
<accession>A0A8J2V5Q3</accession>
<keyword evidence="17" id="KW-1185">Reference proteome</keyword>
<comment type="pathway">
    <text evidence="2 14 15">Porphyrin-containing compound metabolism; protoporphyrin-IX biosynthesis; protoporphyrin-IX from protoporphyrinogen-IX: step 1/1.</text>
</comment>
<evidence type="ECO:0000256" key="4">
    <source>
        <dbReference type="ARBA" id="ARBA00017504"/>
    </source>
</evidence>
<dbReference type="GO" id="GO:0046872">
    <property type="term" value="F:metal ion binding"/>
    <property type="evidence" value="ECO:0007669"/>
    <property type="project" value="UniProtKB-UniRule"/>
</dbReference>
<keyword evidence="12 14" id="KW-0472">Membrane</keyword>
<keyword evidence="10 14" id="KW-0560">Oxidoreductase</keyword>
<evidence type="ECO:0000256" key="15">
    <source>
        <dbReference type="PIRNR" id="PIRNR004638"/>
    </source>
</evidence>
<evidence type="ECO:0000256" key="1">
    <source>
        <dbReference type="ARBA" id="ARBA00004651"/>
    </source>
</evidence>
<comment type="cofactor">
    <cofactor evidence="14 15">
        <name>heme b</name>
        <dbReference type="ChEBI" id="CHEBI:60344"/>
    </cofactor>
    <text evidence="14 15">Binds 1 heme b (iron(II)-protoporphyrin IX) group per subunit.</text>
</comment>
<feature type="transmembrane region" description="Helical" evidence="14">
    <location>
        <begin position="126"/>
        <end position="144"/>
    </location>
</feature>
<comment type="function">
    <text evidence="14 15">Catalyzes the oxidation of protoporphyrinogen IX to protoporphyrin IX.</text>
</comment>
<keyword evidence="9 14" id="KW-1133">Transmembrane helix</keyword>
<feature type="transmembrane region" description="Helical" evidence="14">
    <location>
        <begin position="56"/>
        <end position="82"/>
    </location>
</feature>
<reference evidence="16" key="1">
    <citation type="journal article" date="2014" name="Int. J. Syst. Evol. Microbiol.">
        <title>Complete genome sequence of Corynebacterium casei LMG S-19264T (=DSM 44701T), isolated from a smear-ripened cheese.</title>
        <authorList>
            <consortium name="US DOE Joint Genome Institute (JGI-PGF)"/>
            <person name="Walter F."/>
            <person name="Albersmeier A."/>
            <person name="Kalinowski J."/>
            <person name="Ruckert C."/>
        </authorList>
    </citation>
    <scope>NUCLEOTIDE SEQUENCE</scope>
    <source>
        <strain evidence="16">CGMCC 1.12921</strain>
    </source>
</reference>
<evidence type="ECO:0000256" key="6">
    <source>
        <dbReference type="ARBA" id="ARBA00022617"/>
    </source>
</evidence>
<evidence type="ECO:0000256" key="8">
    <source>
        <dbReference type="ARBA" id="ARBA00022723"/>
    </source>
</evidence>
<dbReference type="GO" id="GO:0005886">
    <property type="term" value="C:plasma membrane"/>
    <property type="evidence" value="ECO:0007669"/>
    <property type="project" value="UniProtKB-SubCell"/>
</dbReference>
<dbReference type="EMBL" id="BMGH01000001">
    <property type="protein sequence ID" value="GGD14773.1"/>
    <property type="molecule type" value="Genomic_DNA"/>
</dbReference>
<dbReference type="RefSeq" id="WP_188158145.1">
    <property type="nucleotide sequence ID" value="NZ_BMGH01000001.1"/>
</dbReference>
<evidence type="ECO:0000313" key="16">
    <source>
        <dbReference type="EMBL" id="GGD14773.1"/>
    </source>
</evidence>
<dbReference type="Proteomes" id="UP000613582">
    <property type="component" value="Unassembled WGS sequence"/>
</dbReference>
<dbReference type="InterPro" id="IPR005265">
    <property type="entry name" value="HemJ-like"/>
</dbReference>
<feature type="binding site" description="axial binding residue" evidence="14">
    <location>
        <position position="91"/>
    </location>
    <ligand>
        <name>heme</name>
        <dbReference type="ChEBI" id="CHEBI:30413"/>
    </ligand>
    <ligandPart>
        <name>Fe</name>
        <dbReference type="ChEBI" id="CHEBI:18248"/>
    </ligandPart>
</feature>
<dbReference type="UniPathway" id="UPA00251">
    <property type="reaction ID" value="UER00324"/>
</dbReference>
<evidence type="ECO:0000256" key="13">
    <source>
        <dbReference type="ARBA" id="ARBA00048390"/>
    </source>
</evidence>
<keyword evidence="8 14" id="KW-0479">Metal-binding</keyword>
<comment type="subcellular location">
    <subcellularLocation>
        <location evidence="1 14">Cell membrane</location>
        <topology evidence="1 14">Multi-pass membrane protein</topology>
    </subcellularLocation>
</comment>
<evidence type="ECO:0000256" key="2">
    <source>
        <dbReference type="ARBA" id="ARBA00005073"/>
    </source>
</evidence>
<evidence type="ECO:0000256" key="10">
    <source>
        <dbReference type="ARBA" id="ARBA00023002"/>
    </source>
</evidence>
<comment type="caution">
    <text evidence="16">The sequence shown here is derived from an EMBL/GenBank/DDBJ whole genome shotgun (WGS) entry which is preliminary data.</text>
</comment>
<dbReference type="GO" id="GO:0006782">
    <property type="term" value="P:protoporphyrinogen IX biosynthetic process"/>
    <property type="evidence" value="ECO:0007669"/>
    <property type="project" value="UniProtKB-UniRule"/>
</dbReference>
<evidence type="ECO:0000256" key="11">
    <source>
        <dbReference type="ARBA" id="ARBA00023004"/>
    </source>
</evidence>
<evidence type="ECO:0000256" key="9">
    <source>
        <dbReference type="ARBA" id="ARBA00022989"/>
    </source>
</evidence>
<keyword evidence="11 14" id="KW-0408">Iron</keyword>
<dbReference type="PANTHER" id="PTHR40255">
    <property type="entry name" value="UPF0093 MEMBRANE PROTEIN SLR1790"/>
    <property type="match status" value="1"/>
</dbReference>
<sequence length="147" mass="17082">MDFLLPFYNWIKVLHLLSVVAWMAAMLYLPRLFIYHHQSEKGGEAETLFIQMERRLLKGIMTPSMIATWVFGLLLIGAMPAYGAEPWFIIKFLFVIAMSGVHGFYSASYKKFASGERPRTQKFWRILNEVPFVFLIIIAIMVLVKPF</sequence>
<reference evidence="16" key="2">
    <citation type="submission" date="2020-09" db="EMBL/GenBank/DDBJ databases">
        <authorList>
            <person name="Sun Q."/>
            <person name="Zhou Y."/>
        </authorList>
    </citation>
    <scope>NUCLEOTIDE SEQUENCE</scope>
    <source>
        <strain evidence="16">CGMCC 1.12921</strain>
    </source>
</reference>
<evidence type="ECO:0000256" key="7">
    <source>
        <dbReference type="ARBA" id="ARBA00022692"/>
    </source>
</evidence>
<keyword evidence="7 14" id="KW-0812">Transmembrane</keyword>
<keyword evidence="5 14" id="KW-1003">Cell membrane</keyword>